<feature type="transmembrane region" description="Helical" evidence="6">
    <location>
        <begin position="148"/>
        <end position="168"/>
    </location>
</feature>
<dbReference type="GO" id="GO:0042773">
    <property type="term" value="P:ATP synthesis coupled electron transport"/>
    <property type="evidence" value="ECO:0007669"/>
    <property type="project" value="InterPro"/>
</dbReference>
<dbReference type="PRINTS" id="PR01437">
    <property type="entry name" value="NUOXDRDTASE4"/>
</dbReference>
<dbReference type="Proteomes" id="UP000617544">
    <property type="component" value="Unassembled WGS sequence"/>
</dbReference>
<comment type="caution">
    <text evidence="8">The sequence shown here is derived from an EMBL/GenBank/DDBJ whole genome shotgun (WGS) entry which is preliminary data.</text>
</comment>
<dbReference type="GO" id="GO:0008137">
    <property type="term" value="F:NADH dehydrogenase (ubiquinone) activity"/>
    <property type="evidence" value="ECO:0007669"/>
    <property type="project" value="InterPro"/>
</dbReference>
<evidence type="ECO:0000256" key="5">
    <source>
        <dbReference type="ARBA" id="ARBA00023136"/>
    </source>
</evidence>
<proteinExistence type="predicted"/>
<dbReference type="InterPro" id="IPR050586">
    <property type="entry name" value="CPA3_Na-H_Antiporter_D"/>
</dbReference>
<name>A0A832T5H5_PYRHR</name>
<evidence type="ECO:0000313" key="8">
    <source>
        <dbReference type="EMBL" id="HII60443.1"/>
    </source>
</evidence>
<evidence type="ECO:0000259" key="7">
    <source>
        <dbReference type="Pfam" id="PF00361"/>
    </source>
</evidence>
<dbReference type="Pfam" id="PF00361">
    <property type="entry name" value="Proton_antipo_M"/>
    <property type="match status" value="1"/>
</dbReference>
<feature type="transmembrane region" description="Helical" evidence="6">
    <location>
        <begin position="237"/>
        <end position="259"/>
    </location>
</feature>
<comment type="subcellular location">
    <subcellularLocation>
        <location evidence="1">Cell membrane</location>
        <topology evidence="1">Multi-pass membrane protein</topology>
    </subcellularLocation>
</comment>
<dbReference type="InterPro" id="IPR003918">
    <property type="entry name" value="NADH_UbQ_OxRdtase"/>
</dbReference>
<dbReference type="GeneID" id="1443769"/>
<evidence type="ECO:0000256" key="6">
    <source>
        <dbReference type="SAM" id="Phobius"/>
    </source>
</evidence>
<dbReference type="OMA" id="IRFTYAV"/>
<feature type="transmembrane region" description="Helical" evidence="6">
    <location>
        <begin position="305"/>
        <end position="327"/>
    </location>
</feature>
<feature type="domain" description="NADH:quinone oxidoreductase/Mrp antiporter transmembrane" evidence="7">
    <location>
        <begin position="116"/>
        <end position="423"/>
    </location>
</feature>
<evidence type="ECO:0000256" key="1">
    <source>
        <dbReference type="ARBA" id="ARBA00004651"/>
    </source>
</evidence>
<dbReference type="GO" id="GO:0005886">
    <property type="term" value="C:plasma membrane"/>
    <property type="evidence" value="ECO:0007669"/>
    <property type="project" value="UniProtKB-SubCell"/>
</dbReference>
<feature type="transmembrane region" description="Helical" evidence="6">
    <location>
        <begin position="69"/>
        <end position="91"/>
    </location>
</feature>
<keyword evidence="5 6" id="KW-0472">Membrane</keyword>
<feature type="transmembrane region" description="Helical" evidence="6">
    <location>
        <begin position="122"/>
        <end position="141"/>
    </location>
</feature>
<feature type="transmembrane region" description="Helical" evidence="6">
    <location>
        <begin position="6"/>
        <end position="23"/>
    </location>
</feature>
<feature type="transmembrane region" description="Helical" evidence="6">
    <location>
        <begin position="502"/>
        <end position="524"/>
    </location>
</feature>
<keyword evidence="2" id="KW-1003">Cell membrane</keyword>
<feature type="transmembrane region" description="Helical" evidence="6">
    <location>
        <begin position="416"/>
        <end position="438"/>
    </location>
</feature>
<dbReference type="AlphaFoldDB" id="A0A832T5H5"/>
<reference evidence="8" key="1">
    <citation type="journal article" date="2020" name="bioRxiv">
        <title>A rank-normalized archaeal taxonomy based on genome phylogeny resolves widespread incomplete and uneven classifications.</title>
        <authorList>
            <person name="Rinke C."/>
            <person name="Chuvochina M."/>
            <person name="Mussig A.J."/>
            <person name="Chaumeil P.-A."/>
            <person name="Waite D.W."/>
            <person name="Whitman W.B."/>
            <person name="Parks D.H."/>
            <person name="Hugenholtz P."/>
        </authorList>
    </citation>
    <scope>NUCLEOTIDE SEQUENCE</scope>
    <source>
        <strain evidence="8">UBA8834</strain>
    </source>
</reference>
<protein>
    <submittedName>
        <fullName evidence="8">NADH-quinone oxidoreductase subunit M</fullName>
    </submittedName>
</protein>
<gene>
    <name evidence="8" type="ORF">HA331_01535</name>
</gene>
<accession>A0A832T5H5</accession>
<keyword evidence="4 6" id="KW-1133">Transmembrane helix</keyword>
<evidence type="ECO:0000256" key="4">
    <source>
        <dbReference type="ARBA" id="ARBA00022989"/>
    </source>
</evidence>
<dbReference type="NCBIfam" id="NF006419">
    <property type="entry name" value="PRK08668.1"/>
    <property type="match status" value="1"/>
</dbReference>
<feature type="transmembrane region" description="Helical" evidence="6">
    <location>
        <begin position="30"/>
        <end position="49"/>
    </location>
</feature>
<keyword evidence="3 6" id="KW-0812">Transmembrane</keyword>
<feature type="transmembrane region" description="Helical" evidence="6">
    <location>
        <begin position="600"/>
        <end position="616"/>
    </location>
</feature>
<feature type="transmembrane region" description="Helical" evidence="6">
    <location>
        <begin position="203"/>
        <end position="225"/>
    </location>
</feature>
<organism evidence="8 9">
    <name type="scientific">Pyrococcus horikoshii</name>
    <dbReference type="NCBI Taxonomy" id="53953"/>
    <lineage>
        <taxon>Archaea</taxon>
        <taxon>Methanobacteriati</taxon>
        <taxon>Methanobacteriota</taxon>
        <taxon>Thermococci</taxon>
        <taxon>Thermococcales</taxon>
        <taxon>Thermococcaceae</taxon>
        <taxon>Pyrococcus</taxon>
    </lineage>
</organism>
<feature type="transmembrane region" description="Helical" evidence="6">
    <location>
        <begin position="98"/>
        <end position="116"/>
    </location>
</feature>
<evidence type="ECO:0000256" key="3">
    <source>
        <dbReference type="ARBA" id="ARBA00022692"/>
    </source>
</evidence>
<dbReference type="EMBL" id="DUJN01000002">
    <property type="protein sequence ID" value="HII60443.1"/>
    <property type="molecule type" value="Genomic_DNA"/>
</dbReference>
<dbReference type="InterPro" id="IPR001750">
    <property type="entry name" value="ND/Mrp_TM"/>
</dbReference>
<evidence type="ECO:0000256" key="2">
    <source>
        <dbReference type="ARBA" id="ARBA00022475"/>
    </source>
</evidence>
<evidence type="ECO:0000313" key="9">
    <source>
        <dbReference type="Proteomes" id="UP000617544"/>
    </source>
</evidence>
<feature type="transmembrane region" description="Helical" evidence="6">
    <location>
        <begin position="279"/>
        <end position="298"/>
    </location>
</feature>
<sequence length="617" mass="67731">MNELLLITFSPLVAGVLAWLVRIRGVRESLGILGAIVPLAFLIKLYPSLDHPIRATISLGGFELGFSMSHLNWVFSMIAAVVGLSAVFGMASTAKDSYEWLFSLMSLTGALGIFMAQDLVTFFIFWEVMTFSSFMMVLKFNRAASLKYLILSIIGAYSMLVAIGIIYAKTGTFTFADISAFFRKEAMLAMLGGKSTFSRFDMALIYLLFLMAFGVKAGMFPLHVWAPDAYSETDQSYTAIFSGVLSKTGVYGFILLYVLMYGKLLIDLGQFKGTPLFGYIIAFLGGLTIIIGGVLAALQEDIRKLFAYSSISQVGYILVGLGIGTSLGIEAAIYHAISHALFKGLFFLVVATIIYRTGKTEFKDFGGLAEKMPFTFAMAFIAILSLAGIPPLVGFASKWLIFEAVISQKLPILGGMLFFGSAIGFVYLIRFTYAVWFGQRPSDIEDTKDAPLPLAIGMGILGTLNVVFGVAPGLVAKELNAIFGNPVIGGNIWELDLGFGRYNALLVAIWLVIGVLIAAILYFLGASTRKVPVTDTYQSGNPVTMEYNLTIRRNFFLPLKETMAFWLRISFDKLYKDTWKAIEDFAETARNYIYNGNVQAYAWYLAIILLILAAMGV</sequence>
<dbReference type="PANTHER" id="PTHR42703">
    <property type="entry name" value="NADH DEHYDROGENASE"/>
    <property type="match status" value="1"/>
</dbReference>
<dbReference type="PANTHER" id="PTHR42703:SF1">
    <property type="entry name" value="NA(+)_H(+) ANTIPORTER SUBUNIT D1"/>
    <property type="match status" value="1"/>
</dbReference>
<feature type="transmembrane region" description="Helical" evidence="6">
    <location>
        <begin position="376"/>
        <end position="396"/>
    </location>
</feature>
<dbReference type="RefSeq" id="WP_010885531.1">
    <property type="nucleotide sequence ID" value="NZ_DUJN01000002.1"/>
</dbReference>
<feature type="transmembrane region" description="Helical" evidence="6">
    <location>
        <begin position="333"/>
        <end position="355"/>
    </location>
</feature>
<feature type="transmembrane region" description="Helical" evidence="6">
    <location>
        <begin position="450"/>
        <end position="471"/>
    </location>
</feature>